<comment type="subcellular location">
    <subcellularLocation>
        <location evidence="1">Cell envelope</location>
    </subcellularLocation>
</comment>
<dbReference type="InterPro" id="IPR013766">
    <property type="entry name" value="Thioredoxin_domain"/>
</dbReference>
<dbReference type="PROSITE" id="PS00194">
    <property type="entry name" value="THIOREDOXIN_1"/>
    <property type="match status" value="1"/>
</dbReference>
<keyword evidence="3" id="KW-1015">Disulfide bond</keyword>
<evidence type="ECO:0000256" key="2">
    <source>
        <dbReference type="ARBA" id="ARBA00022748"/>
    </source>
</evidence>
<proteinExistence type="predicted"/>
<keyword evidence="5" id="KW-0732">Signal</keyword>
<evidence type="ECO:0000259" key="6">
    <source>
        <dbReference type="PROSITE" id="PS51352"/>
    </source>
</evidence>
<dbReference type="KEGG" id="fgl:EM308_07470"/>
<dbReference type="PANTHER" id="PTHR42852:SF6">
    <property type="entry name" value="THIOL:DISULFIDE INTERCHANGE PROTEIN DSBE"/>
    <property type="match status" value="1"/>
</dbReference>
<dbReference type="GO" id="GO:0016491">
    <property type="term" value="F:oxidoreductase activity"/>
    <property type="evidence" value="ECO:0007669"/>
    <property type="project" value="InterPro"/>
</dbReference>
<dbReference type="GO" id="GO:0030313">
    <property type="term" value="C:cell envelope"/>
    <property type="evidence" value="ECO:0007669"/>
    <property type="project" value="UniProtKB-SubCell"/>
</dbReference>
<dbReference type="EMBL" id="CP017479">
    <property type="protein sequence ID" value="AOW09357.1"/>
    <property type="molecule type" value="Genomic_DNA"/>
</dbReference>
<keyword evidence="4" id="KW-0676">Redox-active center</keyword>
<evidence type="ECO:0000256" key="1">
    <source>
        <dbReference type="ARBA" id="ARBA00004196"/>
    </source>
</evidence>
<dbReference type="Pfam" id="PF00578">
    <property type="entry name" value="AhpC-TSA"/>
    <property type="match status" value="1"/>
</dbReference>
<evidence type="ECO:0000256" key="3">
    <source>
        <dbReference type="ARBA" id="ARBA00023157"/>
    </source>
</evidence>
<dbReference type="Gene3D" id="3.40.30.10">
    <property type="entry name" value="Glutaredoxin"/>
    <property type="match status" value="1"/>
</dbReference>
<dbReference type="InterPro" id="IPR036249">
    <property type="entry name" value="Thioredoxin-like_sf"/>
</dbReference>
<dbReference type="InterPro" id="IPR017937">
    <property type="entry name" value="Thioredoxin_CS"/>
</dbReference>
<dbReference type="PANTHER" id="PTHR42852">
    <property type="entry name" value="THIOL:DISULFIDE INTERCHANGE PROTEIN DSBE"/>
    <property type="match status" value="1"/>
</dbReference>
<evidence type="ECO:0000313" key="8">
    <source>
        <dbReference type="Proteomes" id="UP000175968"/>
    </source>
</evidence>
<dbReference type="InterPro" id="IPR050553">
    <property type="entry name" value="Thioredoxin_ResA/DsbE_sf"/>
</dbReference>
<gene>
    <name evidence="7" type="ORF">EM308_07470</name>
</gene>
<feature type="chain" id="PRO_5042073989" description="Thioredoxin domain-containing protein" evidence="5">
    <location>
        <begin position="23"/>
        <end position="420"/>
    </location>
</feature>
<evidence type="ECO:0000313" key="7">
    <source>
        <dbReference type="EMBL" id="AOW09357.1"/>
    </source>
</evidence>
<organism evidence="7 8">
    <name type="scientific">Flavobacterium gilvum</name>
    <dbReference type="NCBI Taxonomy" id="1492737"/>
    <lineage>
        <taxon>Bacteria</taxon>
        <taxon>Pseudomonadati</taxon>
        <taxon>Bacteroidota</taxon>
        <taxon>Flavobacteriia</taxon>
        <taxon>Flavobacteriales</taxon>
        <taxon>Flavobacteriaceae</taxon>
        <taxon>Flavobacterium</taxon>
    </lineage>
</organism>
<dbReference type="GO" id="GO:0016209">
    <property type="term" value="F:antioxidant activity"/>
    <property type="evidence" value="ECO:0007669"/>
    <property type="project" value="InterPro"/>
</dbReference>
<dbReference type="InterPro" id="IPR000866">
    <property type="entry name" value="AhpC/TSA"/>
</dbReference>
<keyword evidence="8" id="KW-1185">Reference proteome</keyword>
<dbReference type="CDD" id="cd02966">
    <property type="entry name" value="TlpA_like_family"/>
    <property type="match status" value="1"/>
</dbReference>
<dbReference type="SUPFAM" id="SSF52833">
    <property type="entry name" value="Thioredoxin-like"/>
    <property type="match status" value="1"/>
</dbReference>
<sequence>MKNNFCTFFLLIAILVSNYSFSKEIQCKLRGNVIGENSKYLVLVSQGKDARNNGVKIPIVDGHFEHELKTPFVEQYTLVFGDELERGAFRPINFFAENGVVEFLLHSSQEFDKNTIKGGMLTNQKIAFEKEKKNIFESKAKEFSMEIGSLFKSNNYYSEDVKAIQKKFKGLANGEELNKLYKMQDELLETEKGYNPKAWVLKNKLDSIQKTAFDWQNKYIKKNQDIFSYSLLFETFQNYKQYKKIVDLEAVSSLFLIYSKKYPSHPYTKQIEEILNGIKTVKVGGQFIDFSAPTIEGKSVRVSEVIAGKVAIIDLWGSWCAPCRVTSKSYIPVYEKYKDKGFVIVGVAGEFKNTDAYKIAIAKDKYPWLNLIELDNKNGIWNKYNISNSGGSTFLIDSKGKILAIHPDAEQLEKILKELL</sequence>
<dbReference type="AlphaFoldDB" id="A0AAC9N5G0"/>
<name>A0AAC9N5G0_9FLAO</name>
<dbReference type="InterPro" id="IPR025380">
    <property type="entry name" value="DUF4369"/>
</dbReference>
<protein>
    <recommendedName>
        <fullName evidence="6">Thioredoxin domain-containing protein</fullName>
    </recommendedName>
</protein>
<feature type="signal peptide" evidence="5">
    <location>
        <begin position="1"/>
        <end position="22"/>
    </location>
</feature>
<dbReference type="RefSeq" id="WP_070261808.1">
    <property type="nucleotide sequence ID" value="NZ_CP017479.1"/>
</dbReference>
<evidence type="ECO:0000256" key="5">
    <source>
        <dbReference type="SAM" id="SignalP"/>
    </source>
</evidence>
<accession>A0AAC9N5G0</accession>
<dbReference type="Pfam" id="PF14289">
    <property type="entry name" value="DUF4369"/>
    <property type="match status" value="1"/>
</dbReference>
<dbReference type="PROSITE" id="PS51352">
    <property type="entry name" value="THIOREDOXIN_2"/>
    <property type="match status" value="1"/>
</dbReference>
<feature type="domain" description="Thioredoxin" evidence="6">
    <location>
        <begin position="281"/>
        <end position="420"/>
    </location>
</feature>
<reference evidence="7 8" key="1">
    <citation type="submission" date="2016-10" db="EMBL/GenBank/DDBJ databases">
        <title>Flavobacterium gilvum sp. nov., isolated from stream water.</title>
        <authorList>
            <person name="Shin S.-K."/>
            <person name="Cho Y.-J."/>
            <person name="Yi H."/>
        </authorList>
    </citation>
    <scope>NUCLEOTIDE SEQUENCE [LARGE SCALE GENOMIC DNA]</scope>
    <source>
        <strain evidence="7 8">EM1308</strain>
    </source>
</reference>
<evidence type="ECO:0000256" key="4">
    <source>
        <dbReference type="ARBA" id="ARBA00023284"/>
    </source>
</evidence>
<dbReference type="GO" id="GO:0017004">
    <property type="term" value="P:cytochrome complex assembly"/>
    <property type="evidence" value="ECO:0007669"/>
    <property type="project" value="UniProtKB-KW"/>
</dbReference>
<keyword evidence="2" id="KW-0201">Cytochrome c-type biogenesis</keyword>
<dbReference type="Proteomes" id="UP000175968">
    <property type="component" value="Chromosome"/>
</dbReference>